<sequence length="106" mass="11093">MATTYAGPSAADMLANHTFAKEIIARNNDLEPVLDTDELALLEQFVNDPSQASAILESKGLSVEPKKSGSLVAYAISLHGTDSPALSADDISSLKEWFASGAGKKA</sequence>
<dbReference type="AlphaFoldDB" id="A0AA37LV90"/>
<organism evidence="1 2">
    <name type="scientific">Colletotrichum liriopes</name>
    <dbReference type="NCBI Taxonomy" id="708192"/>
    <lineage>
        <taxon>Eukaryota</taxon>
        <taxon>Fungi</taxon>
        <taxon>Dikarya</taxon>
        <taxon>Ascomycota</taxon>
        <taxon>Pezizomycotina</taxon>
        <taxon>Sordariomycetes</taxon>
        <taxon>Hypocreomycetidae</taxon>
        <taxon>Glomerellales</taxon>
        <taxon>Glomerellaceae</taxon>
        <taxon>Colletotrichum</taxon>
        <taxon>Colletotrichum spaethianum species complex</taxon>
    </lineage>
</organism>
<proteinExistence type="predicted"/>
<dbReference type="Proteomes" id="UP001055172">
    <property type="component" value="Unassembled WGS sequence"/>
</dbReference>
<evidence type="ECO:0000313" key="2">
    <source>
        <dbReference type="Proteomes" id="UP001055172"/>
    </source>
</evidence>
<name>A0AA37LV90_9PEZI</name>
<accession>A0AA37LV90</accession>
<comment type="caution">
    <text evidence="1">The sequence shown here is derived from an EMBL/GenBank/DDBJ whole genome shotgun (WGS) entry which is preliminary data.</text>
</comment>
<dbReference type="EMBL" id="BPPX01000022">
    <property type="protein sequence ID" value="GJC86635.1"/>
    <property type="molecule type" value="Genomic_DNA"/>
</dbReference>
<evidence type="ECO:0000313" key="1">
    <source>
        <dbReference type="EMBL" id="GJC86635.1"/>
    </source>
</evidence>
<reference evidence="1 2" key="1">
    <citation type="submission" date="2021-07" db="EMBL/GenBank/DDBJ databases">
        <title>Genome data of Colletotrichum spaethianum.</title>
        <authorList>
            <person name="Utami Y.D."/>
            <person name="Hiruma K."/>
        </authorList>
    </citation>
    <scope>NUCLEOTIDE SEQUENCE [LARGE SCALE GENOMIC DNA]</scope>
    <source>
        <strain evidence="1 2">MAFF 242679</strain>
    </source>
</reference>
<protein>
    <submittedName>
        <fullName evidence="1">Uncharacterized protein</fullName>
    </submittedName>
</protein>
<keyword evidence="2" id="KW-1185">Reference proteome</keyword>
<gene>
    <name evidence="1" type="ORF">ColLi_09473</name>
</gene>